<evidence type="ECO:0000256" key="1">
    <source>
        <dbReference type="ARBA" id="ARBA00022516"/>
    </source>
</evidence>
<evidence type="ECO:0000313" key="9">
    <source>
        <dbReference type="Proteomes" id="UP000027180"/>
    </source>
</evidence>
<dbReference type="InterPro" id="IPR029098">
    <property type="entry name" value="Acetyltransf_C"/>
</dbReference>
<dbReference type="OrthoDB" id="9807278at2"/>
<comment type="function">
    <text evidence="6">Involved in the biosynthesis of lipid A, a phosphorylated glycolipid that anchors the lipopolysaccharide to the outer membrane of the cell.</text>
</comment>
<comment type="pathway">
    <text evidence="6">Glycolipid biosynthesis; lipid IV(A) biosynthesis; lipid IV(A) from (3R)-3-hydroxytetradecanoyl-[acyl-carrier-protein] and UDP-N-acetyl-alpha-D-glucosamine: step 1/6.</text>
</comment>
<evidence type="ECO:0000256" key="2">
    <source>
        <dbReference type="ARBA" id="ARBA00022556"/>
    </source>
</evidence>
<keyword evidence="2 6" id="KW-0441">Lipid A biosynthesis</keyword>
<comment type="subunit">
    <text evidence="6">Homotrimer.</text>
</comment>
<evidence type="ECO:0000256" key="5">
    <source>
        <dbReference type="ARBA" id="ARBA00023315"/>
    </source>
</evidence>
<dbReference type="Gene3D" id="2.160.10.10">
    <property type="entry name" value="Hexapeptide repeat proteins"/>
    <property type="match status" value="1"/>
</dbReference>
<gene>
    <name evidence="6 8" type="primary">lpxA</name>
    <name evidence="8" type="ORF">IE4771_CH02054</name>
</gene>
<keyword evidence="1 6" id="KW-0444">Lipid biosynthesis</keyword>
<dbReference type="HAMAP" id="MF_00387">
    <property type="entry name" value="LpxA"/>
    <property type="match status" value="1"/>
</dbReference>
<dbReference type="RefSeq" id="WP_038688686.1">
    <property type="nucleotide sequence ID" value="NZ_CP006986.1"/>
</dbReference>
<dbReference type="SUPFAM" id="SSF51161">
    <property type="entry name" value="Trimeric LpxA-like enzymes"/>
    <property type="match status" value="1"/>
</dbReference>
<dbReference type="UniPathway" id="UPA00359">
    <property type="reaction ID" value="UER00477"/>
</dbReference>
<organism evidence="8 9">
    <name type="scientific">Rhizobium etli bv. mimosae str. IE4771</name>
    <dbReference type="NCBI Taxonomy" id="1432050"/>
    <lineage>
        <taxon>Bacteria</taxon>
        <taxon>Pseudomonadati</taxon>
        <taxon>Pseudomonadota</taxon>
        <taxon>Alphaproteobacteria</taxon>
        <taxon>Hyphomicrobiales</taxon>
        <taxon>Rhizobiaceae</taxon>
        <taxon>Rhizobium/Agrobacterium group</taxon>
        <taxon>Rhizobium</taxon>
    </lineage>
</organism>
<comment type="similarity">
    <text evidence="6">Belongs to the transferase hexapeptide repeat family. LpxA subfamily.</text>
</comment>
<evidence type="ECO:0000256" key="4">
    <source>
        <dbReference type="ARBA" id="ARBA00023098"/>
    </source>
</evidence>
<dbReference type="EMBL" id="CP006986">
    <property type="protein sequence ID" value="AIC27165.1"/>
    <property type="molecule type" value="Genomic_DNA"/>
</dbReference>
<dbReference type="InterPro" id="IPR037157">
    <property type="entry name" value="Acetyltransf_C_sf"/>
</dbReference>
<dbReference type="HOGENOM" id="CLU_061249_0_0_5"/>
<keyword evidence="5 6" id="KW-0012">Acyltransferase</keyword>
<evidence type="ECO:0000256" key="6">
    <source>
        <dbReference type="HAMAP-Rule" id="MF_00387"/>
    </source>
</evidence>
<dbReference type="InterPro" id="IPR010137">
    <property type="entry name" value="Lipid_A_LpxA"/>
</dbReference>
<evidence type="ECO:0000256" key="3">
    <source>
        <dbReference type="ARBA" id="ARBA00022679"/>
    </source>
</evidence>
<comment type="subcellular location">
    <subcellularLocation>
        <location evidence="6">Cytoplasm</location>
    </subcellularLocation>
</comment>
<dbReference type="GO" id="GO:0009245">
    <property type="term" value="P:lipid A biosynthetic process"/>
    <property type="evidence" value="ECO:0007669"/>
    <property type="project" value="UniProtKB-UniRule"/>
</dbReference>
<evidence type="ECO:0000313" key="8">
    <source>
        <dbReference type="EMBL" id="AIC27165.1"/>
    </source>
</evidence>
<dbReference type="NCBIfam" id="TIGR01852">
    <property type="entry name" value="lipid_A_lpxA"/>
    <property type="match status" value="1"/>
</dbReference>
<accession>A0A060I5I8</accession>
<dbReference type="GO" id="GO:0008780">
    <property type="term" value="F:acyl-[acyl-carrier-protein]-UDP-N-acetylglucosamine O-acyltransferase activity"/>
    <property type="evidence" value="ECO:0007669"/>
    <property type="project" value="UniProtKB-UniRule"/>
</dbReference>
<sequence>MSTIAESARIHPMAVVEDGATIGEGVKIGPFCHVGPHVVLHENVELLAHAIVTGRTVIGKGTRIFPMAVVGGDPQSVHHAGEETTLSVGANCTIREGVTMNTGTADFGGQTIVGDNNLFLANSHVAHDCRVGNHVIMSNNVMLAGHVVIEDRVILGGGSAVHQFTRVGRQAFVGGLSAVSYDVIPYGMLNGNPGLLGGLNVVGMTRAGIDRAVIHRVRRAYKAIFEGTASVRENAAAIREEYADCAEVMQILDFIAADSDRALSSPTRGQKG</sequence>
<keyword evidence="3 6" id="KW-0808">Transferase</keyword>
<dbReference type="PANTHER" id="PTHR43480:SF1">
    <property type="entry name" value="ACYL-[ACYL-CARRIER-PROTEIN]--UDP-N-ACETYLGLUCOSAMINE O-ACYLTRANSFERASE, MITOCHONDRIAL-RELATED"/>
    <property type="match status" value="1"/>
</dbReference>
<dbReference type="EC" id="2.3.1.129" evidence="6"/>
<dbReference type="CDD" id="cd03351">
    <property type="entry name" value="LbH_UDP-GlcNAc_AT"/>
    <property type="match status" value="1"/>
</dbReference>
<reference evidence="8 9" key="1">
    <citation type="submission" date="2013-12" db="EMBL/GenBank/DDBJ databases">
        <title>Complete genome sequence of Rhizobium etli bv. mimosae IE4771.</title>
        <authorList>
            <person name="Bustos P."/>
            <person name="Santamaria R.I."/>
            <person name="Lozano L."/>
            <person name="Ormeno-Orrillo E."/>
            <person name="Rogel M.A."/>
            <person name="Romero D."/>
            <person name="Cevallos M.A."/>
            <person name="Martinez-Romero E."/>
            <person name="Gonzalez V."/>
        </authorList>
    </citation>
    <scope>NUCLEOTIDE SEQUENCE [LARGE SCALE GENOMIC DNA]</scope>
    <source>
        <strain evidence="8 9">IE4771</strain>
    </source>
</reference>
<dbReference type="Gene3D" id="1.20.1180.10">
    <property type="entry name" value="Udp N-acetylglucosamine O-acyltransferase, C-terminal domain"/>
    <property type="match status" value="1"/>
</dbReference>
<keyword evidence="4 6" id="KW-0443">Lipid metabolism</keyword>
<keyword evidence="6" id="KW-0963">Cytoplasm</keyword>
<dbReference type="PANTHER" id="PTHR43480">
    <property type="entry name" value="ACYL-[ACYL-CARRIER-PROTEIN]--UDP-N-ACETYLGLUCOSAMINE O-ACYLTRANSFERASE"/>
    <property type="match status" value="1"/>
</dbReference>
<dbReference type="GO" id="GO:0005737">
    <property type="term" value="C:cytoplasm"/>
    <property type="evidence" value="ECO:0007669"/>
    <property type="project" value="UniProtKB-SubCell"/>
</dbReference>
<feature type="domain" description="UDP N-acetylglucosamine O-acyltransferase C-terminal" evidence="7">
    <location>
        <begin position="182"/>
        <end position="261"/>
    </location>
</feature>
<dbReference type="GO" id="GO:0016020">
    <property type="term" value="C:membrane"/>
    <property type="evidence" value="ECO:0007669"/>
    <property type="project" value="GOC"/>
</dbReference>
<dbReference type="PIRSF" id="PIRSF000456">
    <property type="entry name" value="UDP-GlcNAc_acltr"/>
    <property type="match status" value="1"/>
</dbReference>
<protein>
    <recommendedName>
        <fullName evidence="6">Acyl-[acyl-carrier-protein]--UDP-N-acetylglucosamine O-acyltransferase</fullName>
        <shortName evidence="6">UDP-N-acetylglucosamine acyltransferase</shortName>
        <ecNumber evidence="6">2.3.1.129</ecNumber>
    </recommendedName>
</protein>
<comment type="catalytic activity">
    <reaction evidence="6">
        <text>a (3R)-hydroxyacyl-[ACP] + UDP-N-acetyl-alpha-D-glucosamine = a UDP-3-O-[(3R)-3-hydroxyacyl]-N-acetyl-alpha-D-glucosamine + holo-[ACP]</text>
        <dbReference type="Rhea" id="RHEA:67812"/>
        <dbReference type="Rhea" id="RHEA-COMP:9685"/>
        <dbReference type="Rhea" id="RHEA-COMP:9945"/>
        <dbReference type="ChEBI" id="CHEBI:57705"/>
        <dbReference type="ChEBI" id="CHEBI:64479"/>
        <dbReference type="ChEBI" id="CHEBI:78827"/>
        <dbReference type="ChEBI" id="CHEBI:173225"/>
        <dbReference type="EC" id="2.3.1.129"/>
    </reaction>
</comment>
<evidence type="ECO:0000259" key="7">
    <source>
        <dbReference type="Pfam" id="PF13720"/>
    </source>
</evidence>
<keyword evidence="6" id="KW-0677">Repeat</keyword>
<dbReference type="NCBIfam" id="NF003657">
    <property type="entry name" value="PRK05289.1"/>
    <property type="match status" value="1"/>
</dbReference>
<dbReference type="Proteomes" id="UP000027180">
    <property type="component" value="Chromosome"/>
</dbReference>
<name>A0A060I5I8_RHIET</name>
<dbReference type="Pfam" id="PF13720">
    <property type="entry name" value="Acetyltransf_11"/>
    <property type="match status" value="1"/>
</dbReference>
<dbReference type="AlphaFoldDB" id="A0A060I5I8"/>
<dbReference type="InterPro" id="IPR011004">
    <property type="entry name" value="Trimer_LpxA-like_sf"/>
</dbReference>
<dbReference type="Pfam" id="PF00132">
    <property type="entry name" value="Hexapep"/>
    <property type="match status" value="2"/>
</dbReference>
<dbReference type="InterPro" id="IPR001451">
    <property type="entry name" value="Hexapep"/>
</dbReference>
<proteinExistence type="inferred from homology"/>
<dbReference type="KEGG" id="rei:IE4771_CH02054"/>